<comment type="similarity">
    <text evidence="1">Belongs to the plant LTP family.</text>
</comment>
<evidence type="ECO:0000313" key="8">
    <source>
        <dbReference type="EnsemblPlants" id="KQK17512"/>
    </source>
</evidence>
<evidence type="ECO:0000256" key="4">
    <source>
        <dbReference type="ARBA" id="ARBA00023180"/>
    </source>
</evidence>
<dbReference type="InterPro" id="IPR043325">
    <property type="entry name" value="LTSS"/>
</dbReference>
<feature type="domain" description="Bifunctional inhibitor/plant lipid transfer protein/seed storage helical" evidence="6">
    <location>
        <begin position="22"/>
        <end position="114"/>
    </location>
</feature>
<dbReference type="STRING" id="15368.I1GWY6"/>
<organism evidence="7">
    <name type="scientific">Brachypodium distachyon</name>
    <name type="common">Purple false brome</name>
    <name type="synonym">Trachynia distachya</name>
    <dbReference type="NCBI Taxonomy" id="15368"/>
    <lineage>
        <taxon>Eukaryota</taxon>
        <taxon>Viridiplantae</taxon>
        <taxon>Streptophyta</taxon>
        <taxon>Embryophyta</taxon>
        <taxon>Tracheophyta</taxon>
        <taxon>Spermatophyta</taxon>
        <taxon>Magnoliopsida</taxon>
        <taxon>Liliopsida</taxon>
        <taxon>Poales</taxon>
        <taxon>Poaceae</taxon>
        <taxon>BOP clade</taxon>
        <taxon>Pooideae</taxon>
        <taxon>Stipodae</taxon>
        <taxon>Brachypodieae</taxon>
        <taxon>Brachypodium</taxon>
    </lineage>
</organism>
<dbReference type="Gene3D" id="1.10.110.10">
    <property type="entry name" value="Plant lipid-transfer and hydrophobic proteins"/>
    <property type="match status" value="1"/>
</dbReference>
<dbReference type="SUPFAM" id="SSF47699">
    <property type="entry name" value="Bifunctional inhibitor/lipid-transfer protein/seed storage 2S albumin"/>
    <property type="match status" value="1"/>
</dbReference>
<dbReference type="Gramene" id="KQK17512">
    <property type="protein sequence ID" value="KQK17512"/>
    <property type="gene ID" value="BRADI_1g34930v3"/>
</dbReference>
<dbReference type="GeneID" id="100834975"/>
<reference evidence="7" key="2">
    <citation type="submission" date="2017-06" db="EMBL/GenBank/DDBJ databases">
        <title>WGS assembly of Brachypodium distachyon.</title>
        <authorList>
            <consortium name="The International Brachypodium Initiative"/>
            <person name="Lucas S."/>
            <person name="Harmon-Smith M."/>
            <person name="Lail K."/>
            <person name="Tice H."/>
            <person name="Grimwood J."/>
            <person name="Bruce D."/>
            <person name="Barry K."/>
            <person name="Shu S."/>
            <person name="Lindquist E."/>
            <person name="Wang M."/>
            <person name="Pitluck S."/>
            <person name="Vogel J.P."/>
            <person name="Garvin D.F."/>
            <person name="Mockler T.C."/>
            <person name="Schmutz J."/>
            <person name="Rokhsar D."/>
            <person name="Bevan M.W."/>
        </authorList>
    </citation>
    <scope>NUCLEOTIDE SEQUENCE</scope>
    <source>
        <strain evidence="7">Bd21</strain>
    </source>
</reference>
<dbReference type="InterPro" id="IPR016140">
    <property type="entry name" value="Bifunc_inhib/LTP/seed_store"/>
</dbReference>
<keyword evidence="4" id="KW-0325">Glycoprotein</keyword>
<protein>
    <recommendedName>
        <fullName evidence="6">Bifunctional inhibitor/plant lipid transfer protein/seed storage helical domain-containing protein</fullName>
    </recommendedName>
</protein>
<evidence type="ECO:0000256" key="2">
    <source>
        <dbReference type="ARBA" id="ARBA00022729"/>
    </source>
</evidence>
<evidence type="ECO:0000313" key="9">
    <source>
        <dbReference type="Proteomes" id="UP000008810"/>
    </source>
</evidence>
<gene>
    <name evidence="8" type="primary">LOC100834975</name>
    <name evidence="7" type="ORF">BRADI_1g34930v3</name>
</gene>
<evidence type="ECO:0000256" key="3">
    <source>
        <dbReference type="ARBA" id="ARBA00023157"/>
    </source>
</evidence>
<feature type="signal peptide" evidence="5">
    <location>
        <begin position="1"/>
        <end position="26"/>
    </location>
</feature>
<dbReference type="KEGG" id="bdi:100834975"/>
<dbReference type="PANTHER" id="PTHR33044">
    <property type="entry name" value="BIFUNCTIONAL INHIBITOR/LIPID-TRANSFER PROTEIN/SEED STORAGE 2S ALBUMIN SUPERFAMILY PROTEIN-RELATED"/>
    <property type="match status" value="1"/>
</dbReference>
<name>I1GWY6_BRADI</name>
<reference evidence="7 8" key="1">
    <citation type="journal article" date="2010" name="Nature">
        <title>Genome sequencing and analysis of the model grass Brachypodium distachyon.</title>
        <authorList>
            <consortium name="International Brachypodium Initiative"/>
        </authorList>
    </citation>
    <scope>NUCLEOTIDE SEQUENCE [LARGE SCALE GENOMIC DNA]</scope>
    <source>
        <strain evidence="7">Bd21</strain>
        <strain evidence="8">cv. Bd21</strain>
    </source>
</reference>
<dbReference type="AlphaFoldDB" id="I1GWY6"/>
<dbReference type="eggNOG" id="ENOG502S5G2">
    <property type="taxonomic scope" value="Eukaryota"/>
</dbReference>
<dbReference type="Proteomes" id="UP000008810">
    <property type="component" value="Chromosome 1"/>
</dbReference>
<evidence type="ECO:0000313" key="7">
    <source>
        <dbReference type="EMBL" id="KQK17512.1"/>
    </source>
</evidence>
<sequence>MWSRGLTRLLLQALAVAGACMSAAVAQEQATAAASGVPPCASKLAPCGAYLKDTTGAEPPASCCDPLKEVATTEAACMCAVLADTAALQALGVAPEQGMGLALRCGVNTDASTCAKYTAAAGAGAATAGSTSTAASSASTGTAASTAAMPTTSGGTGHHMSLMAARSLIVGFSFIWLMIVA</sequence>
<dbReference type="EnsemblPlants" id="KQK17512">
    <property type="protein sequence ID" value="KQK17512"/>
    <property type="gene ID" value="BRADI_1g34930v3"/>
</dbReference>
<dbReference type="CDD" id="cd00010">
    <property type="entry name" value="AAI_LTSS"/>
    <property type="match status" value="1"/>
</dbReference>
<keyword evidence="9" id="KW-1185">Reference proteome</keyword>
<keyword evidence="3" id="KW-1015">Disulfide bond</keyword>
<accession>I1GWY6</accession>
<dbReference type="OrthoDB" id="690947at2759"/>
<dbReference type="EMBL" id="CM000880">
    <property type="protein sequence ID" value="KQK17512.1"/>
    <property type="molecule type" value="Genomic_DNA"/>
</dbReference>
<dbReference type="PROSITE" id="PS51257">
    <property type="entry name" value="PROKAR_LIPOPROTEIN"/>
    <property type="match status" value="1"/>
</dbReference>
<evidence type="ECO:0000259" key="6">
    <source>
        <dbReference type="Pfam" id="PF14368"/>
    </source>
</evidence>
<proteinExistence type="inferred from homology"/>
<evidence type="ECO:0000256" key="5">
    <source>
        <dbReference type="SAM" id="SignalP"/>
    </source>
</evidence>
<keyword evidence="2 5" id="KW-0732">Signal</keyword>
<dbReference type="OMA" id="VAKDATC"/>
<dbReference type="RefSeq" id="XP_003560545.1">
    <property type="nucleotide sequence ID" value="XM_003560497.4"/>
</dbReference>
<dbReference type="InterPro" id="IPR036312">
    <property type="entry name" value="Bifun_inhib/LTP/seed_sf"/>
</dbReference>
<feature type="chain" id="PRO_5014094161" description="Bifunctional inhibitor/plant lipid transfer protein/seed storage helical domain-containing protein" evidence="5">
    <location>
        <begin position="27"/>
        <end position="181"/>
    </location>
</feature>
<dbReference type="Pfam" id="PF14368">
    <property type="entry name" value="LTP_2"/>
    <property type="match status" value="1"/>
</dbReference>
<dbReference type="HOGENOM" id="CLU_124664_0_0_1"/>
<reference evidence="8" key="3">
    <citation type="submission" date="2018-08" db="UniProtKB">
        <authorList>
            <consortium name="EnsemblPlants"/>
        </authorList>
    </citation>
    <scope>IDENTIFICATION</scope>
    <source>
        <strain evidence="8">cv. Bd21</strain>
    </source>
</reference>
<evidence type="ECO:0000256" key="1">
    <source>
        <dbReference type="ARBA" id="ARBA00009748"/>
    </source>
</evidence>